<feature type="transmembrane region" description="Helical" evidence="1">
    <location>
        <begin position="111"/>
        <end position="132"/>
    </location>
</feature>
<keyword evidence="1" id="KW-1133">Transmembrane helix</keyword>
<accession>A0ABY1R6X1</accession>
<feature type="transmembrane region" description="Helical" evidence="1">
    <location>
        <begin position="49"/>
        <end position="67"/>
    </location>
</feature>
<protein>
    <submittedName>
        <fullName evidence="2">Uncharacterized protein</fullName>
    </submittedName>
</protein>
<evidence type="ECO:0000313" key="3">
    <source>
        <dbReference type="Proteomes" id="UP000194464"/>
    </source>
</evidence>
<feature type="transmembrane region" description="Helical" evidence="1">
    <location>
        <begin position="79"/>
        <end position="99"/>
    </location>
</feature>
<organism evidence="2 3">
    <name type="scientific">Plantibacter elymi</name>
    <name type="common">nom. nud.</name>
    <dbReference type="NCBI Taxonomy" id="199708"/>
    <lineage>
        <taxon>Bacteria</taxon>
        <taxon>Bacillati</taxon>
        <taxon>Actinomycetota</taxon>
        <taxon>Actinomycetes</taxon>
        <taxon>Micrococcales</taxon>
        <taxon>Microbacteriaceae</taxon>
        <taxon>Plantibacter</taxon>
    </lineage>
</organism>
<evidence type="ECO:0000256" key="1">
    <source>
        <dbReference type="SAM" id="Phobius"/>
    </source>
</evidence>
<proteinExistence type="predicted"/>
<reference evidence="2 3" key="1">
    <citation type="submission" date="2017-04" db="EMBL/GenBank/DDBJ databases">
        <authorList>
            <person name="Varghese N."/>
            <person name="Submissions S."/>
        </authorList>
    </citation>
    <scope>NUCLEOTIDE SEQUENCE [LARGE SCALE GENOMIC DNA]</scope>
    <source>
        <strain evidence="2 3">VKM Ac-1784</strain>
    </source>
</reference>
<dbReference type="Proteomes" id="UP000194464">
    <property type="component" value="Unassembled WGS sequence"/>
</dbReference>
<dbReference type="RefSeq" id="WP_086472345.1">
    <property type="nucleotide sequence ID" value="NZ_FXWJ01000001.1"/>
</dbReference>
<gene>
    <name evidence="2" type="ORF">SAMN06295909_0038</name>
</gene>
<sequence>MDHEDAQDRLNQARDASHRSARQGALTTAILTAVLIIALGVVVDLDMVWLLGLVAIGFVALSLARPVKLRLDWSDRTGVLLLTASGVAVAVVYVVTQWIARSAGVSVPNTVSAIVAAVVVFAVCLPALVRLANGSTPLRGRSGSRDA</sequence>
<keyword evidence="1" id="KW-0812">Transmembrane</keyword>
<evidence type="ECO:0000313" key="2">
    <source>
        <dbReference type="EMBL" id="SMQ57771.1"/>
    </source>
</evidence>
<comment type="caution">
    <text evidence="2">The sequence shown here is derived from an EMBL/GenBank/DDBJ whole genome shotgun (WGS) entry which is preliminary data.</text>
</comment>
<dbReference type="EMBL" id="FXWJ01000001">
    <property type="protein sequence ID" value="SMQ57771.1"/>
    <property type="molecule type" value="Genomic_DNA"/>
</dbReference>
<keyword evidence="3" id="KW-1185">Reference proteome</keyword>
<name>A0ABY1R6X1_9MICO</name>
<keyword evidence="1" id="KW-0472">Membrane</keyword>
<feature type="transmembrane region" description="Helical" evidence="1">
    <location>
        <begin position="24"/>
        <end position="43"/>
    </location>
</feature>